<protein>
    <recommendedName>
        <fullName evidence="1">DUF6884 domain-containing protein</fullName>
    </recommendedName>
</protein>
<feature type="domain" description="DUF6884" evidence="1">
    <location>
        <begin position="103"/>
        <end position="240"/>
    </location>
</feature>
<reference evidence="2 3" key="1">
    <citation type="submission" date="2021-08" db="EMBL/GenBank/DDBJ databases">
        <authorList>
            <person name="Peeters C."/>
        </authorList>
    </citation>
    <scope>NUCLEOTIDE SEQUENCE [LARGE SCALE GENOMIC DNA]</scope>
    <source>
        <strain evidence="2 3">LMG 32289</strain>
    </source>
</reference>
<proteinExistence type="predicted"/>
<accession>A0ABN7ZK78</accession>
<dbReference type="EMBL" id="CAJZAG010000012">
    <property type="protein sequence ID" value="CAG9184407.1"/>
    <property type="molecule type" value="Genomic_DNA"/>
</dbReference>
<keyword evidence="3" id="KW-1185">Reference proteome</keyword>
<evidence type="ECO:0000259" key="1">
    <source>
        <dbReference type="Pfam" id="PF21818"/>
    </source>
</evidence>
<name>A0ABN7ZK78_9BURK</name>
<dbReference type="InterPro" id="IPR049251">
    <property type="entry name" value="DUF6884"/>
</dbReference>
<sequence>MATDLFPPCNVLLAQRDPLAPFSRWHARAWQAAWELHSPCVAVLGALSARRAAILHTQRARASDTAAHQLYYREEAARLRAMARADLVRARALRAAPVRVPYLLIACSGTKRPDAQWLPALSRYDGPAYRVLRGAVQATGCRPSMRILSAELGLISPQTAIPDYNRCMDDARMREYLQSGKGAAEVSAHLHAVRPTDILVMGGARYREVFHDALVRANLPTHVRQLTVHGGIGEQLGQLRRWLHGLPVPDALDLAGTRGRPRVRPGSAATDGAGWQAGHLRDRLPLWGEGKTQQTASRRAVGV</sequence>
<dbReference type="Pfam" id="PF21818">
    <property type="entry name" value="DUF6884"/>
    <property type="match status" value="1"/>
</dbReference>
<comment type="caution">
    <text evidence="2">The sequence shown here is derived from an EMBL/GenBank/DDBJ whole genome shotgun (WGS) entry which is preliminary data.</text>
</comment>
<organism evidence="2 3">
    <name type="scientific">Cupriavidus pampae</name>
    <dbReference type="NCBI Taxonomy" id="659251"/>
    <lineage>
        <taxon>Bacteria</taxon>
        <taxon>Pseudomonadati</taxon>
        <taxon>Pseudomonadota</taxon>
        <taxon>Betaproteobacteria</taxon>
        <taxon>Burkholderiales</taxon>
        <taxon>Burkholderiaceae</taxon>
        <taxon>Cupriavidus</taxon>
    </lineage>
</organism>
<gene>
    <name evidence="2" type="ORF">LMG32289_05608</name>
</gene>
<evidence type="ECO:0000313" key="3">
    <source>
        <dbReference type="Proteomes" id="UP000706525"/>
    </source>
</evidence>
<dbReference type="Proteomes" id="UP000706525">
    <property type="component" value="Unassembled WGS sequence"/>
</dbReference>
<evidence type="ECO:0000313" key="2">
    <source>
        <dbReference type="EMBL" id="CAG9184407.1"/>
    </source>
</evidence>